<evidence type="ECO:0000256" key="1">
    <source>
        <dbReference type="SAM" id="Phobius"/>
    </source>
</evidence>
<name>A0A7H4LZA8_9ENTR</name>
<dbReference type="Proteomes" id="UP000255050">
    <property type="component" value="Unassembled WGS sequence"/>
</dbReference>
<evidence type="ECO:0000313" key="3">
    <source>
        <dbReference type="Proteomes" id="UP000255050"/>
    </source>
</evidence>
<evidence type="ECO:0008006" key="4">
    <source>
        <dbReference type="Google" id="ProtNLM"/>
    </source>
</evidence>
<accession>A0A7H4LZA8</accession>
<organism evidence="2 3">
    <name type="scientific">Klebsiella michiganensis</name>
    <dbReference type="NCBI Taxonomy" id="1134687"/>
    <lineage>
        <taxon>Bacteria</taxon>
        <taxon>Pseudomonadati</taxon>
        <taxon>Pseudomonadota</taxon>
        <taxon>Gammaproteobacteria</taxon>
        <taxon>Enterobacterales</taxon>
        <taxon>Enterobacteriaceae</taxon>
        <taxon>Klebsiella/Raoultella group</taxon>
        <taxon>Klebsiella</taxon>
    </lineage>
</organism>
<protein>
    <recommendedName>
        <fullName evidence="4">Anaerobic C4-dicarboxylate transporter</fullName>
    </recommendedName>
</protein>
<gene>
    <name evidence="2" type="ORF">NCTC11694_02667</name>
</gene>
<evidence type="ECO:0000313" key="2">
    <source>
        <dbReference type="EMBL" id="STR41484.1"/>
    </source>
</evidence>
<keyword evidence="1" id="KW-1133">Transmembrane helix</keyword>
<keyword evidence="1" id="KW-0812">Transmembrane</keyword>
<keyword evidence="1" id="KW-0472">Membrane</keyword>
<sequence>MILVQFLVVLLFLYIGMRVGGIGVGFAAAPA</sequence>
<feature type="transmembrane region" description="Helical" evidence="1">
    <location>
        <begin position="6"/>
        <end position="29"/>
    </location>
</feature>
<dbReference type="EMBL" id="UGJR01000002">
    <property type="protein sequence ID" value="STR41484.1"/>
    <property type="molecule type" value="Genomic_DNA"/>
</dbReference>
<dbReference type="AlphaFoldDB" id="A0A7H4LZA8"/>
<proteinExistence type="predicted"/>
<reference evidence="2 3" key="1">
    <citation type="submission" date="2018-06" db="EMBL/GenBank/DDBJ databases">
        <authorList>
            <consortium name="Pathogen Informatics"/>
            <person name="Doyle S."/>
        </authorList>
    </citation>
    <scope>NUCLEOTIDE SEQUENCE [LARGE SCALE GENOMIC DNA]</scope>
    <source>
        <strain evidence="2 3">NCTC11694</strain>
    </source>
</reference>
<comment type="caution">
    <text evidence="2">The sequence shown here is derived from an EMBL/GenBank/DDBJ whole genome shotgun (WGS) entry which is preliminary data.</text>
</comment>